<keyword evidence="2" id="KW-0812">Transmembrane</keyword>
<feature type="domain" description="Helix-hairpin-helix DNA-binding motif class 1" evidence="3">
    <location>
        <begin position="287"/>
        <end position="306"/>
    </location>
</feature>
<feature type="compositionally biased region" description="Gly residues" evidence="1">
    <location>
        <begin position="224"/>
        <end position="239"/>
    </location>
</feature>
<dbReference type="AlphaFoldDB" id="A0A1B1NA97"/>
<keyword evidence="2" id="KW-1133">Transmembrane helix</keyword>
<accession>A0A1B1NA97</accession>
<evidence type="ECO:0000313" key="4">
    <source>
        <dbReference type="EMBL" id="ANS78370.1"/>
    </source>
</evidence>
<keyword evidence="2" id="KW-0472">Membrane</keyword>
<dbReference type="Gene3D" id="1.10.150.320">
    <property type="entry name" value="Photosystem II 12 kDa extrinsic protein"/>
    <property type="match status" value="1"/>
</dbReference>
<dbReference type="SUPFAM" id="SSF47781">
    <property type="entry name" value="RuvA domain 2-like"/>
    <property type="match status" value="1"/>
</dbReference>
<dbReference type="Pfam" id="PF10531">
    <property type="entry name" value="SLBB"/>
    <property type="match status" value="1"/>
</dbReference>
<feature type="transmembrane region" description="Helical" evidence="2">
    <location>
        <begin position="57"/>
        <end position="78"/>
    </location>
</feature>
<sequence length="310" mass="30654">MRVMGDEDAHAGRHRTGRLPTAEEPAGQAEQADLLLGRLVAVPGAGRMAQIGVGARAVGGMVLVAALVLAVLGGRWWWVEQRATAVPMATGAAEVASATVAPTAGAASLGATGEVPQPGDGQPGEGQPGEAKAAQVGETGAPATEGPLLVHVIGEVAAPGVVEVEAGSRVVDAVDAAGGLTSEADPGSVNLARAVVDGEQVWIGAPGEEPPPGWVAGVPVTGTGALGSSGTGGAPGSGTGQEQSSTPVVDLNAATQAELEELPGIGPVTAGRILEWREEHGRFTAVAELLEVSGIGDRTLEDLEPHVTVG</sequence>
<dbReference type="GO" id="GO:0015627">
    <property type="term" value="C:type II protein secretion system complex"/>
    <property type="evidence" value="ECO:0007669"/>
    <property type="project" value="TreeGrafter"/>
</dbReference>
<feature type="domain" description="Helix-hairpin-helix DNA-binding motif class 1" evidence="3">
    <location>
        <begin position="257"/>
        <end position="276"/>
    </location>
</feature>
<name>A0A1B1NA97_9MICO</name>
<reference evidence="4 5" key="1">
    <citation type="submission" date="2016-03" db="EMBL/GenBank/DDBJ databases">
        <title>Shallow-sea hydrothermal system.</title>
        <authorList>
            <person name="Tang K."/>
        </authorList>
    </citation>
    <scope>NUCLEOTIDE SEQUENCE [LARGE SCALE GENOMIC DNA]</scope>
    <source>
        <strain evidence="4 5">JLT9</strain>
    </source>
</reference>
<protein>
    <submittedName>
        <fullName evidence="4">Competence protein ComEA helix-hairpin-helix repeat protein</fullName>
    </submittedName>
</protein>
<dbReference type="Gene3D" id="3.10.560.10">
    <property type="entry name" value="Outer membrane lipoprotein wza domain like"/>
    <property type="match status" value="1"/>
</dbReference>
<dbReference type="InterPro" id="IPR019554">
    <property type="entry name" value="Soluble_ligand-bd"/>
</dbReference>
<evidence type="ECO:0000256" key="1">
    <source>
        <dbReference type="SAM" id="MobiDB-lite"/>
    </source>
</evidence>
<dbReference type="PANTHER" id="PTHR21180:SF32">
    <property type="entry name" value="ENDONUCLEASE_EXONUCLEASE_PHOSPHATASE FAMILY DOMAIN-CONTAINING PROTEIN 1"/>
    <property type="match status" value="1"/>
</dbReference>
<organism evidence="4 5">
    <name type="scientific">Serinicoccus hydrothermalis</name>
    <dbReference type="NCBI Taxonomy" id="1758689"/>
    <lineage>
        <taxon>Bacteria</taxon>
        <taxon>Bacillati</taxon>
        <taxon>Actinomycetota</taxon>
        <taxon>Actinomycetes</taxon>
        <taxon>Micrococcales</taxon>
        <taxon>Ornithinimicrobiaceae</taxon>
        <taxon>Serinicoccus</taxon>
    </lineage>
</organism>
<feature type="region of interest" description="Disordered" evidence="1">
    <location>
        <begin position="108"/>
        <end position="138"/>
    </location>
</feature>
<dbReference type="GO" id="GO:0006281">
    <property type="term" value="P:DNA repair"/>
    <property type="evidence" value="ECO:0007669"/>
    <property type="project" value="InterPro"/>
</dbReference>
<evidence type="ECO:0000259" key="3">
    <source>
        <dbReference type="SMART" id="SM00278"/>
    </source>
</evidence>
<dbReference type="GO" id="GO:0003677">
    <property type="term" value="F:DNA binding"/>
    <property type="evidence" value="ECO:0007669"/>
    <property type="project" value="InterPro"/>
</dbReference>
<dbReference type="KEGG" id="serj:SGUI_0974"/>
<dbReference type="Pfam" id="PF12836">
    <property type="entry name" value="HHH_3"/>
    <property type="match status" value="1"/>
</dbReference>
<dbReference type="InterPro" id="IPR051675">
    <property type="entry name" value="Endo/Exo/Phosphatase_dom_1"/>
</dbReference>
<dbReference type="GO" id="GO:0015628">
    <property type="term" value="P:protein secretion by the type II secretion system"/>
    <property type="evidence" value="ECO:0007669"/>
    <property type="project" value="TreeGrafter"/>
</dbReference>
<feature type="region of interest" description="Disordered" evidence="1">
    <location>
        <begin position="223"/>
        <end position="246"/>
    </location>
</feature>
<keyword evidence="5" id="KW-1185">Reference proteome</keyword>
<dbReference type="PATRIC" id="fig|1758689.4.peg.1013"/>
<dbReference type="InterPro" id="IPR010994">
    <property type="entry name" value="RuvA_2-like"/>
</dbReference>
<feature type="compositionally biased region" description="Basic and acidic residues" evidence="1">
    <location>
        <begin position="1"/>
        <end position="11"/>
    </location>
</feature>
<dbReference type="SMART" id="SM00278">
    <property type="entry name" value="HhH1"/>
    <property type="match status" value="2"/>
</dbReference>
<proteinExistence type="predicted"/>
<dbReference type="STRING" id="1758689.SGUI_0974"/>
<evidence type="ECO:0000313" key="5">
    <source>
        <dbReference type="Proteomes" id="UP000092482"/>
    </source>
</evidence>
<feature type="compositionally biased region" description="Low complexity" evidence="1">
    <location>
        <begin position="108"/>
        <end position="120"/>
    </location>
</feature>
<dbReference type="Proteomes" id="UP000092482">
    <property type="component" value="Chromosome"/>
</dbReference>
<dbReference type="EMBL" id="CP014989">
    <property type="protein sequence ID" value="ANS78370.1"/>
    <property type="molecule type" value="Genomic_DNA"/>
</dbReference>
<dbReference type="PANTHER" id="PTHR21180">
    <property type="entry name" value="ENDONUCLEASE/EXONUCLEASE/PHOSPHATASE FAMILY DOMAIN-CONTAINING PROTEIN 1"/>
    <property type="match status" value="1"/>
</dbReference>
<dbReference type="InterPro" id="IPR003583">
    <property type="entry name" value="Hlx-hairpin-Hlx_DNA-bd_motif"/>
</dbReference>
<feature type="region of interest" description="Disordered" evidence="1">
    <location>
        <begin position="1"/>
        <end position="28"/>
    </location>
</feature>
<gene>
    <name evidence="4" type="ORF">SGUI_0974</name>
</gene>
<evidence type="ECO:0000256" key="2">
    <source>
        <dbReference type="SAM" id="Phobius"/>
    </source>
</evidence>